<dbReference type="Proteomes" id="UP000234891">
    <property type="component" value="Unassembled WGS sequence"/>
</dbReference>
<evidence type="ECO:0000313" key="5">
    <source>
        <dbReference type="Proteomes" id="UP000235093"/>
    </source>
</evidence>
<protein>
    <recommendedName>
        <fullName evidence="1">Large polyvalent protein associated domain-containing protein</fullName>
    </recommendedName>
</protein>
<name>A0A2N5PFX7_MEDGN</name>
<sequence length="446" mass="51328">MEKGEMGENATGRLATYYVAECMEFNRYGEYREDIQSAEEAVKYYQSIPSERLNAGKGIGLHVEEEDGIPLDFPLVSGGKLDVDFLGEVYGFKEYPELLRAARELSAYLPETKVVDTKGILTKKSMDAADFADEMIKLEKNLDPDFYHTFYPKEAEHKEAIIWKALCQDGKEEYIRWLGSKIFEQKPELKEQADKLKTTLEQVKLIPPVDLKPFVYVRISEHPDIPLEEAMPLNQAVELFGKLDRQSVEEKDMAGYYKTHFEICFLSEGEVMSYTGRQDFGDGEGNLLDHVKAFADYYLHTEEGQQLMKQTARTTEEWEHEQQQMKWVLEEMLPSLQYFCNLEKLETAVLEEQEIEKKVPLLTQGDASRKAYQEAILAYVRESRIALNTGKELPCMPDIRDFATACPDKSYREQVMEEIRQEAESYGMTVEAYAANGYEPPKRGGR</sequence>
<evidence type="ECO:0000313" key="4">
    <source>
        <dbReference type="Proteomes" id="UP000234891"/>
    </source>
</evidence>
<dbReference type="Pfam" id="PF18840">
    <property type="entry name" value="LPD25"/>
    <property type="match status" value="1"/>
</dbReference>
<dbReference type="RefSeq" id="WP_092073500.1">
    <property type="nucleotide sequence ID" value="NZ_NIHS01000005.1"/>
</dbReference>
<organism evidence="2 4">
    <name type="scientific">Mediterraneibacter gnavus</name>
    <name type="common">Ruminococcus gnavus</name>
    <dbReference type="NCBI Taxonomy" id="33038"/>
    <lineage>
        <taxon>Bacteria</taxon>
        <taxon>Bacillati</taxon>
        <taxon>Bacillota</taxon>
        <taxon>Clostridia</taxon>
        <taxon>Lachnospirales</taxon>
        <taxon>Lachnospiraceae</taxon>
        <taxon>Mediterraneibacter</taxon>
    </lineage>
</organism>
<dbReference type="InterPro" id="IPR041045">
    <property type="entry name" value="LPD25"/>
</dbReference>
<dbReference type="Proteomes" id="UP000235093">
    <property type="component" value="Unassembled WGS sequence"/>
</dbReference>
<gene>
    <name evidence="3" type="ORF">CDL23_06505</name>
    <name evidence="2" type="ORF">CDL26_04705</name>
</gene>
<accession>A0A2N5PFX7</accession>
<dbReference type="AlphaFoldDB" id="A0A2N5PFX7"/>
<dbReference type="EMBL" id="NIHS01000005">
    <property type="protein sequence ID" value="PLT73983.1"/>
    <property type="molecule type" value="Genomic_DNA"/>
</dbReference>
<evidence type="ECO:0000313" key="3">
    <source>
        <dbReference type="EMBL" id="PLT75966.1"/>
    </source>
</evidence>
<dbReference type="EMBL" id="NIHT01000008">
    <property type="protein sequence ID" value="PLT75966.1"/>
    <property type="molecule type" value="Genomic_DNA"/>
</dbReference>
<proteinExistence type="predicted"/>
<evidence type="ECO:0000259" key="1">
    <source>
        <dbReference type="Pfam" id="PF18840"/>
    </source>
</evidence>
<evidence type="ECO:0000313" key="2">
    <source>
        <dbReference type="EMBL" id="PLT73983.1"/>
    </source>
</evidence>
<reference evidence="4 5" key="1">
    <citation type="journal article" date="2017" name="Genome Med.">
        <title>A novel Ruminococcus gnavus clade enriched in inflammatory bowel disease patients.</title>
        <authorList>
            <person name="Hall A.B."/>
            <person name="Yassour M."/>
            <person name="Sauk J."/>
            <person name="Garner A."/>
            <person name="Jiang X."/>
            <person name="Arthur T."/>
            <person name="Lagoudas G.K."/>
            <person name="Vatanen T."/>
            <person name="Fornelos N."/>
            <person name="Wilson R."/>
            <person name="Bertha M."/>
            <person name="Cohen M."/>
            <person name="Garber J."/>
            <person name="Khalili H."/>
            <person name="Gevers D."/>
            <person name="Ananthakrishnan A.N."/>
            <person name="Kugathasan S."/>
            <person name="Lander E.S."/>
            <person name="Blainey P."/>
            <person name="Vlamakis H."/>
            <person name="Xavier R.J."/>
            <person name="Huttenhower C."/>
        </authorList>
    </citation>
    <scope>NUCLEOTIDE SEQUENCE [LARGE SCALE GENOMIC DNA]</scope>
    <source>
        <strain evidence="2 4">RJX1124</strain>
        <strain evidence="3 5">RJX1125</strain>
    </source>
</reference>
<comment type="caution">
    <text evidence="2">The sequence shown here is derived from an EMBL/GenBank/DDBJ whole genome shotgun (WGS) entry which is preliminary data.</text>
</comment>
<feature type="domain" description="Large polyvalent protein associated" evidence="1">
    <location>
        <begin position="212"/>
        <end position="301"/>
    </location>
</feature>